<reference evidence="1 2" key="1">
    <citation type="submission" date="2020-08" db="EMBL/GenBank/DDBJ databases">
        <title>Genomic Encyclopedia of Type Strains, Phase IV (KMG-IV): sequencing the most valuable type-strain genomes for metagenomic binning, comparative biology and taxonomic classification.</title>
        <authorList>
            <person name="Goeker M."/>
        </authorList>
    </citation>
    <scope>NUCLEOTIDE SEQUENCE [LARGE SCALE GENOMIC DNA]</scope>
    <source>
        <strain evidence="1 2">DSM 29007</strain>
    </source>
</reference>
<sequence length="121" mass="12765">MFDNDDAVDWLADLAGSKDPNALDAALSGAAAESVEAPAASVALAAAEVVAALNNHPAADLPGEIEDWIAGASPLPSPELTGRAHAAVERVRTDSELRELWEETDPTEWFAHVNDLLRRLA</sequence>
<dbReference type="Pfam" id="PF14078">
    <property type="entry name" value="DUF4259"/>
    <property type="match status" value="1"/>
</dbReference>
<dbReference type="InterPro" id="IPR025355">
    <property type="entry name" value="DUF4259"/>
</dbReference>
<dbReference type="Proteomes" id="UP000582837">
    <property type="component" value="Unassembled WGS sequence"/>
</dbReference>
<proteinExistence type="predicted"/>
<dbReference type="EMBL" id="JACHIA010000026">
    <property type="protein sequence ID" value="MBB6073615.1"/>
    <property type="molecule type" value="Genomic_DNA"/>
</dbReference>
<organism evidence="1 2">
    <name type="scientific">Longimicrobium terrae</name>
    <dbReference type="NCBI Taxonomy" id="1639882"/>
    <lineage>
        <taxon>Bacteria</taxon>
        <taxon>Pseudomonadati</taxon>
        <taxon>Gemmatimonadota</taxon>
        <taxon>Longimicrobiia</taxon>
        <taxon>Longimicrobiales</taxon>
        <taxon>Longimicrobiaceae</taxon>
        <taxon>Longimicrobium</taxon>
    </lineage>
</organism>
<accession>A0A841H5T9</accession>
<keyword evidence="2" id="KW-1185">Reference proteome</keyword>
<dbReference type="AlphaFoldDB" id="A0A841H5T9"/>
<gene>
    <name evidence="1" type="ORF">HNQ61_005286</name>
</gene>
<evidence type="ECO:0000313" key="2">
    <source>
        <dbReference type="Proteomes" id="UP000582837"/>
    </source>
</evidence>
<protein>
    <recommendedName>
        <fullName evidence="3">DUF4259 domain-containing protein</fullName>
    </recommendedName>
</protein>
<evidence type="ECO:0000313" key="1">
    <source>
        <dbReference type="EMBL" id="MBB6073615.1"/>
    </source>
</evidence>
<evidence type="ECO:0008006" key="3">
    <source>
        <dbReference type="Google" id="ProtNLM"/>
    </source>
</evidence>
<name>A0A841H5T9_9BACT</name>
<comment type="caution">
    <text evidence="1">The sequence shown here is derived from an EMBL/GenBank/DDBJ whole genome shotgun (WGS) entry which is preliminary data.</text>
</comment>